<evidence type="ECO:0000256" key="5">
    <source>
        <dbReference type="ARBA" id="ARBA00022906"/>
    </source>
</evidence>
<comment type="caution">
    <text evidence="7">The sequence shown here is derived from an EMBL/GenBank/DDBJ whole genome shotgun (WGS) entry which is preliminary data.</text>
</comment>
<gene>
    <name evidence="7" type="ORF">GCM10011332_16460</name>
</gene>
<keyword evidence="8" id="KW-1185">Reference proteome</keyword>
<reference evidence="7" key="1">
    <citation type="journal article" date="2014" name="Int. J. Syst. Evol. Microbiol.">
        <title>Complete genome sequence of Corynebacterium casei LMG S-19264T (=DSM 44701T), isolated from a smear-ripened cheese.</title>
        <authorList>
            <consortium name="US DOE Joint Genome Institute (JGI-PGF)"/>
            <person name="Walter F."/>
            <person name="Albersmeier A."/>
            <person name="Kalinowski J."/>
            <person name="Ruckert C."/>
        </authorList>
    </citation>
    <scope>NUCLEOTIDE SEQUENCE</scope>
    <source>
        <strain evidence="7">CGMCC 1.15254</strain>
    </source>
</reference>
<evidence type="ECO:0000256" key="3">
    <source>
        <dbReference type="ARBA" id="ARBA00022448"/>
    </source>
</evidence>
<keyword evidence="4 6" id="KW-0732">Signal</keyword>
<dbReference type="SUPFAM" id="SSF53807">
    <property type="entry name" value="Helical backbone' metal receptor"/>
    <property type="match status" value="1"/>
</dbReference>
<feature type="chain" id="PRO_5036880779" description="High-affinity zinc uptake system protein ZnuA" evidence="6">
    <location>
        <begin position="23"/>
        <end position="301"/>
    </location>
</feature>
<dbReference type="InterPro" id="IPR050492">
    <property type="entry name" value="Bact_metal-bind_prot9"/>
</dbReference>
<reference evidence="7" key="2">
    <citation type="submission" date="2020-09" db="EMBL/GenBank/DDBJ databases">
        <authorList>
            <person name="Sun Q."/>
            <person name="Zhou Y."/>
        </authorList>
    </citation>
    <scope>NUCLEOTIDE SEQUENCE</scope>
    <source>
        <strain evidence="7">CGMCC 1.15254</strain>
    </source>
</reference>
<proteinExistence type="inferred from homology"/>
<evidence type="ECO:0000256" key="4">
    <source>
        <dbReference type="ARBA" id="ARBA00022729"/>
    </source>
</evidence>
<sequence length="301" mass="33523">MKRPFFLATALAFATFSLPAFALDVAVTIKPLHSLVFGVMSGVGEPTLIVKGAGSPHDYHLRPSDAQNLQKADVIFWIGDELETFMESPLKSLGQNAKVVAMEDAAGLHMIKNHEENEHHDHDEDGHHHGDMDMHLWLDPQNAKAMVGTIAQTLIEHDPQHKAQYQANAEKMHVRLDQMAHDIGQRLENIHDIPFVVFHDAYAHFEHRFHINIVASVTLSPEKMPGAKHLEEVRQTIQKSKAVCVFREPQFQPKLVKTVIEGSTAKSGVLDPLGASLEEGPDMYFKLIDNLASSLETCLTS</sequence>
<name>A0A917BZY3_9PROT</name>
<organism evidence="7 8">
    <name type="scientific">Terasakiella brassicae</name>
    <dbReference type="NCBI Taxonomy" id="1634917"/>
    <lineage>
        <taxon>Bacteria</taxon>
        <taxon>Pseudomonadati</taxon>
        <taxon>Pseudomonadota</taxon>
        <taxon>Alphaproteobacteria</taxon>
        <taxon>Rhodospirillales</taxon>
        <taxon>Terasakiellaceae</taxon>
        <taxon>Terasakiella</taxon>
    </lineage>
</organism>
<dbReference type="PANTHER" id="PTHR42953">
    <property type="entry name" value="HIGH-AFFINITY ZINC UPTAKE SYSTEM PROTEIN ZNUA-RELATED"/>
    <property type="match status" value="1"/>
</dbReference>
<dbReference type="GO" id="GO:0006829">
    <property type="term" value="P:zinc ion transport"/>
    <property type="evidence" value="ECO:0007669"/>
    <property type="project" value="UniProtKB-KW"/>
</dbReference>
<evidence type="ECO:0000256" key="6">
    <source>
        <dbReference type="SAM" id="SignalP"/>
    </source>
</evidence>
<dbReference type="FunFam" id="3.40.50.1980:FF:000028">
    <property type="entry name" value="High-affinity zinc uptake system protein znuA"/>
    <property type="match status" value="1"/>
</dbReference>
<evidence type="ECO:0000313" key="7">
    <source>
        <dbReference type="EMBL" id="GGF63226.1"/>
    </source>
</evidence>
<dbReference type="Proteomes" id="UP000632498">
    <property type="component" value="Unassembled WGS sequence"/>
</dbReference>
<feature type="signal peptide" evidence="6">
    <location>
        <begin position="1"/>
        <end position="22"/>
    </location>
</feature>
<keyword evidence="5" id="KW-0406">Ion transport</keyword>
<evidence type="ECO:0000313" key="8">
    <source>
        <dbReference type="Proteomes" id="UP000632498"/>
    </source>
</evidence>
<dbReference type="PANTHER" id="PTHR42953:SF3">
    <property type="entry name" value="HIGH-AFFINITY ZINC UPTAKE SYSTEM PROTEIN ZNUA"/>
    <property type="match status" value="1"/>
</dbReference>
<evidence type="ECO:0000256" key="1">
    <source>
        <dbReference type="ARBA" id="ARBA00011028"/>
    </source>
</evidence>
<dbReference type="Pfam" id="PF01297">
    <property type="entry name" value="ZnuA"/>
    <property type="match status" value="1"/>
</dbReference>
<comment type="similarity">
    <text evidence="1">Belongs to the bacterial solute-binding protein 9 family.</text>
</comment>
<dbReference type="AlphaFoldDB" id="A0A917BZY3"/>
<dbReference type="GO" id="GO:0046872">
    <property type="term" value="F:metal ion binding"/>
    <property type="evidence" value="ECO:0007669"/>
    <property type="project" value="InterPro"/>
</dbReference>
<evidence type="ECO:0000256" key="2">
    <source>
        <dbReference type="ARBA" id="ARBA00015915"/>
    </source>
</evidence>
<keyword evidence="3" id="KW-0813">Transport</keyword>
<accession>A0A917BZY3</accession>
<protein>
    <recommendedName>
        <fullName evidence="2">High-affinity zinc uptake system protein ZnuA</fullName>
    </recommendedName>
</protein>
<dbReference type="InterPro" id="IPR006127">
    <property type="entry name" value="ZnuA-like"/>
</dbReference>
<keyword evidence="5" id="KW-0864">Zinc transport</keyword>
<dbReference type="RefSeq" id="WP_188663745.1">
    <property type="nucleotide sequence ID" value="NZ_BMHV01000010.1"/>
</dbReference>
<keyword evidence="5" id="KW-0862">Zinc</keyword>
<dbReference type="Gene3D" id="3.40.50.1980">
    <property type="entry name" value="Nitrogenase molybdenum iron protein domain"/>
    <property type="match status" value="2"/>
</dbReference>
<dbReference type="EMBL" id="BMHV01000010">
    <property type="protein sequence ID" value="GGF63226.1"/>
    <property type="molecule type" value="Genomic_DNA"/>
</dbReference>